<dbReference type="InterPro" id="IPR000791">
    <property type="entry name" value="Gpr1/Fun34/SatP-like"/>
</dbReference>
<dbReference type="GO" id="GO:0015123">
    <property type="term" value="F:acetate transmembrane transporter activity"/>
    <property type="evidence" value="ECO:0007669"/>
    <property type="project" value="TreeGrafter"/>
</dbReference>
<organism evidence="7 8">
    <name type="scientific">Vanrija humicola</name>
    <name type="common">Yeast</name>
    <name type="synonym">Cryptococcus humicola</name>
    <dbReference type="NCBI Taxonomy" id="5417"/>
    <lineage>
        <taxon>Eukaryota</taxon>
        <taxon>Fungi</taxon>
        <taxon>Dikarya</taxon>
        <taxon>Basidiomycota</taxon>
        <taxon>Agaricomycotina</taxon>
        <taxon>Tremellomycetes</taxon>
        <taxon>Trichosporonales</taxon>
        <taxon>Trichosporonaceae</taxon>
        <taxon>Vanrija</taxon>
    </lineage>
</organism>
<sequence length="209" mass="22560">MDATQPAFPVYHRKFGNPAPLGLMAFGGTTFVLSLYNYQVRGIKTPNVITGLGLFLGGLCQLIAGIQEWAGGNTFGGTAFCTYGGFWLSFGYIYVPHSGILKAYEGKTDELNQALGIYLVSWGIITLIFLISLHRSSVALVATFFLLMVTFWVLAASHFTQRLGTQKGGGVLGIITAFFAWYTALATLLTKDTSYFLLPVGDLSGGQTN</sequence>
<evidence type="ECO:0000256" key="5">
    <source>
        <dbReference type="ARBA" id="ARBA00023136"/>
    </source>
</evidence>
<evidence type="ECO:0000256" key="2">
    <source>
        <dbReference type="ARBA" id="ARBA00005587"/>
    </source>
</evidence>
<protein>
    <submittedName>
        <fullName evidence="7">Uncharacterized protein</fullName>
    </submittedName>
</protein>
<gene>
    <name evidence="7" type="ORF">VHUM_02870</name>
</gene>
<keyword evidence="4 6" id="KW-1133">Transmembrane helix</keyword>
<feature type="transmembrane region" description="Helical" evidence="6">
    <location>
        <begin position="48"/>
        <end position="69"/>
    </location>
</feature>
<proteinExistence type="inferred from homology"/>
<accession>A0A7D8Z254</accession>
<dbReference type="GO" id="GO:0005886">
    <property type="term" value="C:plasma membrane"/>
    <property type="evidence" value="ECO:0007669"/>
    <property type="project" value="TreeGrafter"/>
</dbReference>
<feature type="transmembrane region" description="Helical" evidence="6">
    <location>
        <begin position="171"/>
        <end position="189"/>
    </location>
</feature>
<feature type="transmembrane region" description="Helical" evidence="6">
    <location>
        <begin position="19"/>
        <end position="36"/>
    </location>
</feature>
<evidence type="ECO:0000256" key="3">
    <source>
        <dbReference type="ARBA" id="ARBA00022692"/>
    </source>
</evidence>
<dbReference type="InterPro" id="IPR051633">
    <property type="entry name" value="AceTr"/>
</dbReference>
<dbReference type="NCBIfam" id="NF038013">
    <property type="entry name" value="AceTr_1"/>
    <property type="match status" value="1"/>
</dbReference>
<evidence type="ECO:0000256" key="1">
    <source>
        <dbReference type="ARBA" id="ARBA00004141"/>
    </source>
</evidence>
<evidence type="ECO:0000313" key="8">
    <source>
        <dbReference type="Proteomes" id="UP000473826"/>
    </source>
</evidence>
<dbReference type="PROSITE" id="PS01114">
    <property type="entry name" value="GPR1_FUN34_YAAH"/>
    <property type="match status" value="1"/>
</dbReference>
<comment type="subcellular location">
    <subcellularLocation>
        <location evidence="1">Membrane</location>
        <topology evidence="1">Multi-pass membrane protein</topology>
    </subcellularLocation>
</comment>
<dbReference type="InterPro" id="IPR047622">
    <property type="entry name" value="GPR1_FUN34_YAAH"/>
</dbReference>
<comment type="caution">
    <text evidence="7">The sequence shown here is derived from an EMBL/GenBank/DDBJ whole genome shotgun (WGS) entry which is preliminary data.</text>
</comment>
<dbReference type="Pfam" id="PF01184">
    <property type="entry name" value="Gpr1_Fun34_YaaH"/>
    <property type="match status" value="1"/>
</dbReference>
<evidence type="ECO:0000256" key="6">
    <source>
        <dbReference type="SAM" id="Phobius"/>
    </source>
</evidence>
<feature type="transmembrane region" description="Helical" evidence="6">
    <location>
        <begin position="139"/>
        <end position="159"/>
    </location>
</feature>
<keyword evidence="5 6" id="KW-0472">Membrane</keyword>
<dbReference type="Proteomes" id="UP000473826">
    <property type="component" value="Unassembled WGS sequence"/>
</dbReference>
<dbReference type="PANTHER" id="PTHR31123:SF1">
    <property type="entry name" value="ACCUMULATION OF DYADS PROTEIN 2-RELATED"/>
    <property type="match status" value="1"/>
</dbReference>
<dbReference type="PANTHER" id="PTHR31123">
    <property type="entry name" value="ACCUMULATION OF DYADS PROTEIN 2-RELATED"/>
    <property type="match status" value="1"/>
</dbReference>
<keyword evidence="3 6" id="KW-0812">Transmembrane</keyword>
<comment type="similarity">
    <text evidence="2">Belongs to the acetate uptake transporter (AceTr) (TC 2.A.96) family.</text>
</comment>
<dbReference type="AlphaFoldDB" id="A0A7D8Z254"/>
<dbReference type="EMBL" id="QKWK01000007">
    <property type="protein sequence ID" value="TXT08742.1"/>
    <property type="molecule type" value="Genomic_DNA"/>
</dbReference>
<feature type="transmembrane region" description="Helical" evidence="6">
    <location>
        <begin position="75"/>
        <end position="95"/>
    </location>
</feature>
<evidence type="ECO:0000256" key="4">
    <source>
        <dbReference type="ARBA" id="ARBA00022989"/>
    </source>
</evidence>
<keyword evidence="8" id="KW-1185">Reference proteome</keyword>
<reference evidence="7 8" key="1">
    <citation type="journal article" date="2019" name="PLoS Genet.">
        <title>Convergent evolution of linked mating-type loci in basidiomycete fungi.</title>
        <authorList>
            <person name="Sun S."/>
            <person name="Coelho M.A."/>
            <person name="Heitman J."/>
            <person name="Nowrousian M."/>
        </authorList>
    </citation>
    <scope>NUCLEOTIDE SEQUENCE [LARGE SCALE GENOMIC DNA]</scope>
    <source>
        <strain evidence="7 8">CBS 4282</strain>
    </source>
</reference>
<feature type="transmembrane region" description="Helical" evidence="6">
    <location>
        <begin position="115"/>
        <end position="133"/>
    </location>
</feature>
<evidence type="ECO:0000313" key="7">
    <source>
        <dbReference type="EMBL" id="TXT08742.1"/>
    </source>
</evidence>
<name>A0A7D8Z254_VANHU</name>
<dbReference type="OrthoDB" id="3648309at2759"/>